<evidence type="ECO:0000313" key="2">
    <source>
        <dbReference type="EMBL" id="URN96116.1"/>
    </source>
</evidence>
<dbReference type="InterPro" id="IPR036291">
    <property type="entry name" value="NAD(P)-bd_dom_sf"/>
</dbReference>
<dbReference type="PANTHER" id="PTHR43377:SF1">
    <property type="entry name" value="BILIVERDIN REDUCTASE A"/>
    <property type="match status" value="1"/>
</dbReference>
<proteinExistence type="predicted"/>
<dbReference type="AlphaFoldDB" id="A0A9J6ZJA0"/>
<dbReference type="Gene3D" id="3.40.50.720">
    <property type="entry name" value="NAD(P)-binding Rossmann-like Domain"/>
    <property type="match status" value="1"/>
</dbReference>
<dbReference type="InterPro" id="IPR051450">
    <property type="entry name" value="Gfo/Idh/MocA_Oxidoreductases"/>
</dbReference>
<name>A0A9J6ZJA0_9BACL</name>
<dbReference type="PANTHER" id="PTHR43377">
    <property type="entry name" value="BILIVERDIN REDUCTASE A"/>
    <property type="match status" value="1"/>
</dbReference>
<evidence type="ECO:0000313" key="3">
    <source>
        <dbReference type="Proteomes" id="UP001056756"/>
    </source>
</evidence>
<feature type="domain" description="Gfo/Idh/MocA-like oxidoreductase N-terminal" evidence="1">
    <location>
        <begin position="2"/>
        <end position="118"/>
    </location>
</feature>
<dbReference type="GO" id="GO:0000166">
    <property type="term" value="F:nucleotide binding"/>
    <property type="evidence" value="ECO:0007669"/>
    <property type="project" value="InterPro"/>
</dbReference>
<dbReference type="SUPFAM" id="SSF51735">
    <property type="entry name" value="NAD(P)-binding Rossmann-fold domains"/>
    <property type="match status" value="1"/>
</dbReference>
<gene>
    <name evidence="2" type="ORF">NAG76_07765</name>
</gene>
<dbReference type="Gene3D" id="3.30.360.10">
    <property type="entry name" value="Dihydrodipicolinate Reductase, domain 2"/>
    <property type="match status" value="1"/>
</dbReference>
<dbReference type="Pfam" id="PF01408">
    <property type="entry name" value="GFO_IDH_MocA"/>
    <property type="match status" value="1"/>
</dbReference>
<dbReference type="InterPro" id="IPR000683">
    <property type="entry name" value="Gfo/Idh/MocA-like_OxRdtase_N"/>
</dbReference>
<organism evidence="2 3">
    <name type="scientific">Candidatus Pristimantibacillus lignocellulolyticus</name>
    <dbReference type="NCBI Taxonomy" id="2994561"/>
    <lineage>
        <taxon>Bacteria</taxon>
        <taxon>Bacillati</taxon>
        <taxon>Bacillota</taxon>
        <taxon>Bacilli</taxon>
        <taxon>Bacillales</taxon>
        <taxon>Paenibacillaceae</taxon>
        <taxon>Candidatus Pristimantibacillus</taxon>
    </lineage>
</organism>
<reference evidence="2" key="1">
    <citation type="submission" date="2022-05" db="EMBL/GenBank/DDBJ databases">
        <title>Novel bacterial taxa in a minimal lignocellulolytic consortium and its capacity to transform plastics disclosed by genome-resolved metagenomics.</title>
        <authorList>
            <person name="Rodriguez C.A.D."/>
            <person name="Diaz-Garcia L."/>
            <person name="Herrera K."/>
            <person name="Tarazona N.A."/>
            <person name="Sproer C."/>
            <person name="Overmann J."/>
            <person name="Jimenez D.J."/>
        </authorList>
    </citation>
    <scope>NUCLEOTIDE SEQUENCE</scope>
    <source>
        <strain evidence="2">MAG5</strain>
    </source>
</reference>
<dbReference type="KEGG" id="plig:NAG76_07765"/>
<dbReference type="Proteomes" id="UP001056756">
    <property type="component" value="Chromosome"/>
</dbReference>
<accession>A0A9J6ZJA0</accession>
<evidence type="ECO:0000259" key="1">
    <source>
        <dbReference type="Pfam" id="PF01408"/>
    </source>
</evidence>
<sequence>MMNVLLVGAGLMAGEYANVLNAMNIKYTVVGRSENSAKRFKETQGVPVIIGGLESLDDGFLQNYSHAIVATTLESLEDNVLYLLDKGMKEILVEKPGAVTEEGIERINKLSKKYEAKTYIAYNRRFYSSIMEARKRIEEDGGLTSFLFEFTEWTHIIEKLNKTAFQLNNLFIGNSTHVVDAAFYIGGLPRELQGYTQSKLVWHQKGSIFVGAGITMNDIPFSYHANWNAPGSWKLELLTNKNRFIFRPFEQLHTQKIGSTAIEQVTFDDHLDTQFKPGLYRQLEQFLLGGDYGQLLSIEDAARTFHWFYRILGQHGGSV</sequence>
<dbReference type="EMBL" id="CP097899">
    <property type="protein sequence ID" value="URN96116.1"/>
    <property type="molecule type" value="Genomic_DNA"/>
</dbReference>
<protein>
    <submittedName>
        <fullName evidence="2">Gfo/Idh/MocA family oxidoreductase</fullName>
    </submittedName>
</protein>